<feature type="binding site" evidence="4">
    <location>
        <begin position="29"/>
        <end position="31"/>
    </location>
    <ligand>
        <name>3-dehydroquinate</name>
        <dbReference type="ChEBI" id="CHEBI:32364"/>
    </ligand>
</feature>
<evidence type="ECO:0000313" key="6">
    <source>
        <dbReference type="Proteomes" id="UP000509750"/>
    </source>
</evidence>
<evidence type="ECO:0000256" key="3">
    <source>
        <dbReference type="ARBA" id="ARBA00023270"/>
    </source>
</evidence>
<dbReference type="InterPro" id="IPR001381">
    <property type="entry name" value="DHquinase_I"/>
</dbReference>
<dbReference type="HAMAP" id="MF_00214">
    <property type="entry name" value="AroD"/>
    <property type="match status" value="1"/>
</dbReference>
<name>A0A7D5KFH0_9EURY</name>
<dbReference type="InterPro" id="IPR050146">
    <property type="entry name" value="Type-I_3-dehydroquinase"/>
</dbReference>
<dbReference type="EC" id="4.2.1.10" evidence="4"/>
<keyword evidence="4" id="KW-0028">Amino-acid biosynthesis</keyword>
<organism evidence="5 6">
    <name type="scientific">Halorarum halophilum</name>
    <dbReference type="NCBI Taxonomy" id="2743090"/>
    <lineage>
        <taxon>Archaea</taxon>
        <taxon>Methanobacteriati</taxon>
        <taxon>Methanobacteriota</taxon>
        <taxon>Stenosarchaea group</taxon>
        <taxon>Halobacteria</taxon>
        <taxon>Halobacteriales</taxon>
        <taxon>Haloferacaceae</taxon>
        <taxon>Halorarum</taxon>
    </lineage>
</organism>
<proteinExistence type="inferred from homology"/>
<keyword evidence="2 4" id="KW-0456">Lyase</keyword>
<dbReference type="GO" id="GO:0009073">
    <property type="term" value="P:aromatic amino acid family biosynthetic process"/>
    <property type="evidence" value="ECO:0007669"/>
    <property type="project" value="UniProtKB-KW"/>
</dbReference>
<keyword evidence="4" id="KW-0057">Aromatic amino acid biosynthesis</keyword>
<comment type="function">
    <text evidence="4">Involved in the third step of the chorismate pathway, which leads to the biosynthesis of aromatic amino acids. Catalyzes the cis-dehydration of 3-dehydroquinate (DHQ) and introduces the first double bond of the aromatic ring to yield 3-dehydroshikimate.</text>
</comment>
<comment type="catalytic activity">
    <reaction evidence="1 4">
        <text>3-dehydroquinate = 3-dehydroshikimate + H2O</text>
        <dbReference type="Rhea" id="RHEA:21096"/>
        <dbReference type="ChEBI" id="CHEBI:15377"/>
        <dbReference type="ChEBI" id="CHEBI:16630"/>
        <dbReference type="ChEBI" id="CHEBI:32364"/>
        <dbReference type="EC" id="4.2.1.10"/>
    </reaction>
</comment>
<feature type="active site" description="Schiff-base intermediate with substrate" evidence="4">
    <location>
        <position position="140"/>
    </location>
</feature>
<dbReference type="CDD" id="cd00502">
    <property type="entry name" value="DHQase_I"/>
    <property type="match status" value="1"/>
</dbReference>
<feature type="binding site" evidence="4">
    <location>
        <position position="207"/>
    </location>
    <ligand>
        <name>3-dehydroquinate</name>
        <dbReference type="ChEBI" id="CHEBI:32364"/>
    </ligand>
</feature>
<keyword evidence="6" id="KW-1185">Reference proteome</keyword>
<gene>
    <name evidence="4" type="primary">aroD</name>
    <name evidence="5" type="ORF">HUG10_15930</name>
</gene>
<evidence type="ECO:0000256" key="1">
    <source>
        <dbReference type="ARBA" id="ARBA00001864"/>
    </source>
</evidence>
<dbReference type="AlphaFoldDB" id="A0A7D5KFH0"/>
<sequence>MRQDRFALAATTNDLTQEKHVRDVADIIEFRMDKAEDPLTQLTNYDGKLPIIATNRGKWFGGQAYDTGRLDCLFAASKFDAVEMVDIELETARGTDWVLPEFRENDVEIIISFHAFEETPDLETLKAIFSQCARYGDIAKVATYAQNHSDSLRMIQAVNDTTRDGMRVAGISMGEVGSHTRVIAPLYGSKLGYAPLESDENEYAPGQIPIHQLSSMIETLKETDGELSQFTGVSEDIAQV</sequence>
<dbReference type="Pfam" id="PF01487">
    <property type="entry name" value="DHquinase_I"/>
    <property type="match status" value="1"/>
</dbReference>
<dbReference type="SUPFAM" id="SSF51569">
    <property type="entry name" value="Aldolase"/>
    <property type="match status" value="1"/>
</dbReference>
<dbReference type="GO" id="GO:0003855">
    <property type="term" value="F:3-dehydroquinate dehydratase activity"/>
    <property type="evidence" value="ECO:0007669"/>
    <property type="project" value="UniProtKB-UniRule"/>
</dbReference>
<dbReference type="GO" id="GO:0046279">
    <property type="term" value="P:3,4-dihydroxybenzoate biosynthetic process"/>
    <property type="evidence" value="ECO:0007669"/>
    <property type="project" value="TreeGrafter"/>
</dbReference>
<dbReference type="UniPathway" id="UPA00053">
    <property type="reaction ID" value="UER00086"/>
</dbReference>
<evidence type="ECO:0000313" key="5">
    <source>
        <dbReference type="EMBL" id="QLG28937.1"/>
    </source>
</evidence>
<feature type="binding site" evidence="4">
    <location>
        <position position="56"/>
    </location>
    <ligand>
        <name>3-dehydroquinate</name>
        <dbReference type="ChEBI" id="CHEBI:32364"/>
    </ligand>
</feature>
<dbReference type="Proteomes" id="UP000509750">
    <property type="component" value="Chromosome"/>
</dbReference>
<dbReference type="InterPro" id="IPR013785">
    <property type="entry name" value="Aldolase_TIM"/>
</dbReference>
<dbReference type="EMBL" id="CP058529">
    <property type="protein sequence ID" value="QLG28937.1"/>
    <property type="molecule type" value="Genomic_DNA"/>
</dbReference>
<protein>
    <recommendedName>
        <fullName evidence="4">3-dehydroquinate dehydratase</fullName>
        <shortName evidence="4">3-dehydroquinase</shortName>
        <ecNumber evidence="4">4.2.1.10</ecNumber>
    </recommendedName>
    <alternativeName>
        <fullName evidence="4">Type I DHQase</fullName>
    </alternativeName>
    <alternativeName>
        <fullName evidence="4">Type I dehydroquinase</fullName>
        <shortName evidence="4">DHQ1</shortName>
    </alternativeName>
</protein>
<accession>A0A7D5KFH0</accession>
<dbReference type="GO" id="GO:0008652">
    <property type="term" value="P:amino acid biosynthetic process"/>
    <property type="evidence" value="ECO:0007669"/>
    <property type="project" value="UniProtKB-KW"/>
</dbReference>
<dbReference type="PANTHER" id="PTHR43699:SF1">
    <property type="entry name" value="3-DEHYDROQUINATE DEHYDRATASE"/>
    <property type="match status" value="1"/>
</dbReference>
<reference evidence="5 6" key="1">
    <citation type="submission" date="2020-07" db="EMBL/GenBank/DDBJ databases">
        <title>Gai3-2, isolated from salt lake.</title>
        <authorList>
            <person name="Cui H."/>
            <person name="Shi X."/>
        </authorList>
    </citation>
    <scope>NUCLEOTIDE SEQUENCE [LARGE SCALE GENOMIC DNA]</scope>
    <source>
        <strain evidence="5 6">Gai3-2</strain>
    </source>
</reference>
<feature type="binding site" evidence="4">
    <location>
        <position position="181"/>
    </location>
    <ligand>
        <name>3-dehydroquinate</name>
        <dbReference type="ChEBI" id="CHEBI:32364"/>
    </ligand>
</feature>
<evidence type="ECO:0000256" key="4">
    <source>
        <dbReference type="HAMAP-Rule" id="MF_00214"/>
    </source>
</evidence>
<dbReference type="Gene3D" id="3.20.20.70">
    <property type="entry name" value="Aldolase class I"/>
    <property type="match status" value="1"/>
</dbReference>
<comment type="pathway">
    <text evidence="4">Metabolic intermediate biosynthesis; chorismate biosynthesis; chorismate from D-erythrose 4-phosphate and phosphoenolpyruvate: step 3/7.</text>
</comment>
<comment type="caution">
    <text evidence="4">Lacks conserved residue(s) required for the propagation of feature annotation.</text>
</comment>
<feature type="active site" description="Proton donor/acceptor" evidence="4">
    <location>
        <position position="114"/>
    </location>
</feature>
<dbReference type="OrthoDB" id="34329at2157"/>
<dbReference type="KEGG" id="halg:HUG10_15930"/>
<evidence type="ECO:0000256" key="2">
    <source>
        <dbReference type="ARBA" id="ARBA00023239"/>
    </source>
</evidence>
<comment type="subunit">
    <text evidence="4">Homodimer.</text>
</comment>
<dbReference type="PANTHER" id="PTHR43699">
    <property type="entry name" value="3-DEHYDROQUINATE DEHYDRATASE"/>
    <property type="match status" value="1"/>
</dbReference>
<comment type="similarity">
    <text evidence="4">Belongs to the type-I 3-dehydroquinase family.</text>
</comment>
<keyword evidence="3 4" id="KW-0704">Schiff base</keyword>
<dbReference type="GO" id="GO:0009423">
    <property type="term" value="P:chorismate biosynthetic process"/>
    <property type="evidence" value="ECO:0007669"/>
    <property type="project" value="UniProtKB-UniRule"/>
</dbReference>